<dbReference type="PANTHER" id="PTHR44591">
    <property type="entry name" value="STRESS RESPONSE REGULATOR PROTEIN 1"/>
    <property type="match status" value="1"/>
</dbReference>
<evidence type="ECO:0000313" key="4">
    <source>
        <dbReference type="EMBL" id="QXE21858.1"/>
    </source>
</evidence>
<accession>A0A975T473</accession>
<dbReference type="KEGG" id="rsin:B6N60_00536"/>
<dbReference type="PROSITE" id="PS50110">
    <property type="entry name" value="RESPONSE_REGULATORY"/>
    <property type="match status" value="1"/>
</dbReference>
<dbReference type="GO" id="GO:0000160">
    <property type="term" value="P:phosphorelay signal transduction system"/>
    <property type="evidence" value="ECO:0007669"/>
    <property type="project" value="InterPro"/>
</dbReference>
<evidence type="ECO:0000256" key="2">
    <source>
        <dbReference type="PROSITE-ProRule" id="PRU00169"/>
    </source>
</evidence>
<gene>
    <name evidence="4" type="ORF">B6N60_00536</name>
</gene>
<organism evidence="4 5">
    <name type="scientific">Richelia sinica FACHB-800</name>
    <dbReference type="NCBI Taxonomy" id="1357546"/>
    <lineage>
        <taxon>Bacteria</taxon>
        <taxon>Bacillati</taxon>
        <taxon>Cyanobacteriota</taxon>
        <taxon>Cyanophyceae</taxon>
        <taxon>Nostocales</taxon>
        <taxon>Nostocaceae</taxon>
        <taxon>Richelia</taxon>
    </lineage>
</organism>
<protein>
    <submittedName>
        <fullName evidence="4">Response regulator receiver protein</fullName>
    </submittedName>
</protein>
<dbReference type="AlphaFoldDB" id="A0A975T473"/>
<proteinExistence type="predicted"/>
<feature type="domain" description="Response regulatory" evidence="3">
    <location>
        <begin position="13"/>
        <end position="128"/>
    </location>
</feature>
<dbReference type="InterPro" id="IPR011006">
    <property type="entry name" value="CheY-like_superfamily"/>
</dbReference>
<dbReference type="InterPro" id="IPR050595">
    <property type="entry name" value="Bact_response_regulator"/>
</dbReference>
<keyword evidence="1 2" id="KW-0597">Phosphoprotein</keyword>
<dbReference type="InterPro" id="IPR001789">
    <property type="entry name" value="Sig_transdc_resp-reg_receiver"/>
</dbReference>
<dbReference type="SUPFAM" id="SSF52172">
    <property type="entry name" value="CheY-like"/>
    <property type="match status" value="1"/>
</dbReference>
<evidence type="ECO:0000313" key="5">
    <source>
        <dbReference type="Proteomes" id="UP000683511"/>
    </source>
</evidence>
<dbReference type="Proteomes" id="UP000683511">
    <property type="component" value="Chromosome"/>
</dbReference>
<sequence>MSDEKKRNSQQPLVLVVEADEDSLLLMNYALDLIGCKFICQNNSSNTVLMAREYQPDLILLDIFLPGMSGVEVVRSLKQEPRTGSIPVVAVTTFDMDERELILDAGFDDYITKPYLIEDLEAVIRRILKRKFQFYKAFNLCQDS</sequence>
<dbReference type="Pfam" id="PF00072">
    <property type="entry name" value="Response_reg"/>
    <property type="match status" value="1"/>
</dbReference>
<evidence type="ECO:0000256" key="1">
    <source>
        <dbReference type="ARBA" id="ARBA00022553"/>
    </source>
</evidence>
<evidence type="ECO:0000259" key="3">
    <source>
        <dbReference type="PROSITE" id="PS50110"/>
    </source>
</evidence>
<reference evidence="4" key="1">
    <citation type="submission" date="2017-04" db="EMBL/GenBank/DDBJ databases">
        <title>Genome deletions in a multicellular cyanobacterial endosymbiont for morphological adaptation in marine diatoms.</title>
        <authorList>
            <person name="Wang Y."/>
            <person name="Gao H."/>
            <person name="Li R."/>
            <person name="Xu X."/>
        </authorList>
    </citation>
    <scope>NUCLEOTIDE SEQUENCE</scope>
    <source>
        <strain evidence="4">FACHB 800</strain>
    </source>
</reference>
<name>A0A975T473_9NOST</name>
<dbReference type="SMART" id="SM00448">
    <property type="entry name" value="REC"/>
    <property type="match status" value="1"/>
</dbReference>
<dbReference type="Gene3D" id="3.40.50.2300">
    <property type="match status" value="1"/>
</dbReference>
<dbReference type="EMBL" id="CP021056">
    <property type="protein sequence ID" value="QXE21858.1"/>
    <property type="molecule type" value="Genomic_DNA"/>
</dbReference>
<keyword evidence="5" id="KW-1185">Reference proteome</keyword>
<dbReference type="PANTHER" id="PTHR44591:SF3">
    <property type="entry name" value="RESPONSE REGULATORY DOMAIN-CONTAINING PROTEIN"/>
    <property type="match status" value="1"/>
</dbReference>
<feature type="modified residue" description="4-aspartylphosphate" evidence="2">
    <location>
        <position position="62"/>
    </location>
</feature>